<feature type="chain" id="PRO_5043416108" evidence="2">
    <location>
        <begin position="22"/>
        <end position="277"/>
    </location>
</feature>
<sequence length="277" mass="30364">MSAWIIYLSITSLCGPFHVLALHGKGRGPPTPQRSLLESLLQWSTPDDNQGVLGEYTEPEYVQESSELPGDVRTEGSSLQHTLAYEGNGSTTIQREEQPTSAVKWDEPASSTGVDLLKSIGTPAPSPTKSWEWTSLATKRVNSLESGVTDVRNDDTSRGFQNTTTAPCLLSNDTDDYSPQPSNHQHLSLPLSLSLFIPLYSDWNSALATWGLAWEAHVYGLVSIFASQDSKRSIKLAGTKQMSESKQLEWDMAVQAEFVNVCRQIDALSVCSDTIDL</sequence>
<feature type="region of interest" description="Disordered" evidence="1">
    <location>
        <begin position="85"/>
        <end position="107"/>
    </location>
</feature>
<gene>
    <name evidence="3" type="ORF">KC01_LOCUS21469</name>
</gene>
<reference evidence="3 4" key="1">
    <citation type="submission" date="2024-04" db="EMBL/GenBank/DDBJ databases">
        <authorList>
            <person name="Waldvogel A.-M."/>
            <person name="Schoenle A."/>
        </authorList>
    </citation>
    <scope>NUCLEOTIDE SEQUENCE [LARGE SCALE GENOMIC DNA]</scope>
</reference>
<dbReference type="Proteomes" id="UP001497482">
    <property type="component" value="Chromosome 2"/>
</dbReference>
<accession>A0AAV2KQG0</accession>
<organism evidence="3 4">
    <name type="scientific">Knipowitschia caucasica</name>
    <name type="common">Caucasian dwarf goby</name>
    <name type="synonym">Pomatoschistus caucasicus</name>
    <dbReference type="NCBI Taxonomy" id="637954"/>
    <lineage>
        <taxon>Eukaryota</taxon>
        <taxon>Metazoa</taxon>
        <taxon>Chordata</taxon>
        <taxon>Craniata</taxon>
        <taxon>Vertebrata</taxon>
        <taxon>Euteleostomi</taxon>
        <taxon>Actinopterygii</taxon>
        <taxon>Neopterygii</taxon>
        <taxon>Teleostei</taxon>
        <taxon>Neoteleostei</taxon>
        <taxon>Acanthomorphata</taxon>
        <taxon>Gobiaria</taxon>
        <taxon>Gobiiformes</taxon>
        <taxon>Gobioidei</taxon>
        <taxon>Gobiidae</taxon>
        <taxon>Gobiinae</taxon>
        <taxon>Knipowitschia</taxon>
    </lineage>
</organism>
<dbReference type="AlphaFoldDB" id="A0AAV2KQG0"/>
<evidence type="ECO:0000256" key="2">
    <source>
        <dbReference type="SAM" id="SignalP"/>
    </source>
</evidence>
<name>A0AAV2KQG0_KNICA</name>
<keyword evidence="2" id="KW-0732">Signal</keyword>
<protein>
    <submittedName>
        <fullName evidence="3">Uncharacterized protein</fullName>
    </submittedName>
</protein>
<dbReference type="EMBL" id="OZ035824">
    <property type="protein sequence ID" value="CAL1592187.1"/>
    <property type="molecule type" value="Genomic_DNA"/>
</dbReference>
<feature type="signal peptide" evidence="2">
    <location>
        <begin position="1"/>
        <end position="21"/>
    </location>
</feature>
<proteinExistence type="predicted"/>
<keyword evidence="4" id="KW-1185">Reference proteome</keyword>
<evidence type="ECO:0000313" key="3">
    <source>
        <dbReference type="EMBL" id="CAL1592187.1"/>
    </source>
</evidence>
<evidence type="ECO:0000256" key="1">
    <source>
        <dbReference type="SAM" id="MobiDB-lite"/>
    </source>
</evidence>
<evidence type="ECO:0000313" key="4">
    <source>
        <dbReference type="Proteomes" id="UP001497482"/>
    </source>
</evidence>